<keyword evidence="3" id="KW-0804">Transcription</keyword>
<comment type="caution">
    <text evidence="5">The sequence shown here is derived from an EMBL/GenBank/DDBJ whole genome shotgun (WGS) entry which is preliminary data.</text>
</comment>
<evidence type="ECO:0000256" key="1">
    <source>
        <dbReference type="ARBA" id="ARBA00023015"/>
    </source>
</evidence>
<dbReference type="PRINTS" id="PR00778">
    <property type="entry name" value="HTHARSR"/>
</dbReference>
<dbReference type="SMART" id="SM00418">
    <property type="entry name" value="HTH_ARSR"/>
    <property type="match status" value="1"/>
</dbReference>
<dbReference type="InterPro" id="IPR011991">
    <property type="entry name" value="ArsR-like_HTH"/>
</dbReference>
<dbReference type="PROSITE" id="PS50987">
    <property type="entry name" value="HTH_ARSR_2"/>
    <property type="match status" value="1"/>
</dbReference>
<evidence type="ECO:0000256" key="2">
    <source>
        <dbReference type="ARBA" id="ARBA00023125"/>
    </source>
</evidence>
<dbReference type="AlphaFoldDB" id="A0A2T2WFT5"/>
<protein>
    <submittedName>
        <fullName evidence="5">Transcriptional regulator</fullName>
    </submittedName>
</protein>
<dbReference type="Proteomes" id="UP000241848">
    <property type="component" value="Unassembled WGS sequence"/>
</dbReference>
<dbReference type="InterPro" id="IPR001845">
    <property type="entry name" value="HTH_ArsR_DNA-bd_dom"/>
</dbReference>
<accession>A0A2T2WFT5</accession>
<dbReference type="EMBL" id="PXYV01000043">
    <property type="protein sequence ID" value="PSR21080.1"/>
    <property type="molecule type" value="Genomic_DNA"/>
</dbReference>
<feature type="domain" description="HTH arsR-type" evidence="4">
    <location>
        <begin position="13"/>
        <end position="105"/>
    </location>
</feature>
<dbReference type="Pfam" id="PF01022">
    <property type="entry name" value="HTH_5"/>
    <property type="match status" value="1"/>
</dbReference>
<dbReference type="PANTHER" id="PTHR43132:SF2">
    <property type="entry name" value="ARSENICAL RESISTANCE OPERON REPRESSOR ARSR-RELATED"/>
    <property type="match status" value="1"/>
</dbReference>
<dbReference type="InterPro" id="IPR051011">
    <property type="entry name" value="Metal_resp_trans_reg"/>
</dbReference>
<sequence>MLNQGRHQEVRIMNSFRDWAEFYKVLGDPTRLRLLALLAQEPHCVCELVGFLGLSQPTISHHLSRLRYAGLIREERRGQWIFYSVVTNRVSFWTELVTALPGVANEPQARPTDTAIACQVGNIAVEDARSDP</sequence>
<gene>
    <name evidence="5" type="ORF">C7B45_12315</name>
</gene>
<name>A0A2T2WFT5_9FIRM</name>
<dbReference type="InterPro" id="IPR036388">
    <property type="entry name" value="WH-like_DNA-bd_sf"/>
</dbReference>
<evidence type="ECO:0000313" key="6">
    <source>
        <dbReference type="Proteomes" id="UP000241848"/>
    </source>
</evidence>
<dbReference type="GO" id="GO:0003700">
    <property type="term" value="F:DNA-binding transcription factor activity"/>
    <property type="evidence" value="ECO:0007669"/>
    <property type="project" value="InterPro"/>
</dbReference>
<dbReference type="InterPro" id="IPR036390">
    <property type="entry name" value="WH_DNA-bd_sf"/>
</dbReference>
<dbReference type="GO" id="GO:0003677">
    <property type="term" value="F:DNA binding"/>
    <property type="evidence" value="ECO:0007669"/>
    <property type="project" value="UniProtKB-KW"/>
</dbReference>
<evidence type="ECO:0000313" key="5">
    <source>
        <dbReference type="EMBL" id="PSR21080.1"/>
    </source>
</evidence>
<organism evidence="5 6">
    <name type="scientific">Sulfobacillus acidophilus</name>
    <dbReference type="NCBI Taxonomy" id="53633"/>
    <lineage>
        <taxon>Bacteria</taxon>
        <taxon>Bacillati</taxon>
        <taxon>Bacillota</taxon>
        <taxon>Clostridia</taxon>
        <taxon>Eubacteriales</taxon>
        <taxon>Clostridiales Family XVII. Incertae Sedis</taxon>
        <taxon>Sulfobacillus</taxon>
    </lineage>
</organism>
<dbReference type="PANTHER" id="PTHR43132">
    <property type="entry name" value="ARSENICAL RESISTANCE OPERON REPRESSOR ARSR-RELATED"/>
    <property type="match status" value="1"/>
</dbReference>
<evidence type="ECO:0000259" key="4">
    <source>
        <dbReference type="PROSITE" id="PS50987"/>
    </source>
</evidence>
<evidence type="ECO:0000256" key="3">
    <source>
        <dbReference type="ARBA" id="ARBA00023163"/>
    </source>
</evidence>
<reference evidence="5 6" key="1">
    <citation type="journal article" date="2014" name="BMC Genomics">
        <title>Comparison of environmental and isolate Sulfobacillus genomes reveals diverse carbon, sulfur, nitrogen, and hydrogen metabolisms.</title>
        <authorList>
            <person name="Justice N.B."/>
            <person name="Norman A."/>
            <person name="Brown C.T."/>
            <person name="Singh A."/>
            <person name="Thomas B.C."/>
            <person name="Banfield J.F."/>
        </authorList>
    </citation>
    <scope>NUCLEOTIDE SEQUENCE [LARGE SCALE GENOMIC DNA]</scope>
    <source>
        <strain evidence="5">AMDSBA3</strain>
    </source>
</reference>
<dbReference type="NCBIfam" id="NF033788">
    <property type="entry name" value="HTH_metalloreg"/>
    <property type="match status" value="1"/>
</dbReference>
<keyword evidence="2" id="KW-0238">DNA-binding</keyword>
<dbReference type="CDD" id="cd00090">
    <property type="entry name" value="HTH_ARSR"/>
    <property type="match status" value="1"/>
</dbReference>
<keyword evidence="1" id="KW-0805">Transcription regulation</keyword>
<dbReference type="Gene3D" id="1.10.10.10">
    <property type="entry name" value="Winged helix-like DNA-binding domain superfamily/Winged helix DNA-binding domain"/>
    <property type="match status" value="1"/>
</dbReference>
<dbReference type="SUPFAM" id="SSF46785">
    <property type="entry name" value="Winged helix' DNA-binding domain"/>
    <property type="match status" value="1"/>
</dbReference>
<proteinExistence type="predicted"/>